<dbReference type="EC" id="6.3.5.3" evidence="8"/>
<evidence type="ECO:0000256" key="1">
    <source>
        <dbReference type="ARBA" id="ARBA00022490"/>
    </source>
</evidence>
<evidence type="ECO:0000256" key="3">
    <source>
        <dbReference type="ARBA" id="ARBA00022741"/>
    </source>
</evidence>
<keyword evidence="5" id="KW-0378">Hydrolase</keyword>
<keyword evidence="2 8" id="KW-0436">Ligase</keyword>
<keyword evidence="1" id="KW-0963">Cytoplasm</keyword>
<reference evidence="8 9" key="1">
    <citation type="submission" date="2019-02" db="EMBL/GenBank/DDBJ databases">
        <title>Deep-cultivation of Planctomycetes and their phenomic and genomic characterization uncovers novel biology.</title>
        <authorList>
            <person name="Wiegand S."/>
            <person name="Jogler M."/>
            <person name="Boedeker C."/>
            <person name="Pinto D."/>
            <person name="Vollmers J."/>
            <person name="Rivas-Marin E."/>
            <person name="Kohn T."/>
            <person name="Peeters S.H."/>
            <person name="Heuer A."/>
            <person name="Rast P."/>
            <person name="Oberbeckmann S."/>
            <person name="Bunk B."/>
            <person name="Jeske O."/>
            <person name="Meyerdierks A."/>
            <person name="Storesund J.E."/>
            <person name="Kallscheuer N."/>
            <person name="Luecker S."/>
            <person name="Lage O.M."/>
            <person name="Pohl T."/>
            <person name="Merkel B.J."/>
            <person name="Hornburger P."/>
            <person name="Mueller R.-W."/>
            <person name="Bruemmer F."/>
            <person name="Labrenz M."/>
            <person name="Spormann A.M."/>
            <person name="Op den Camp H."/>
            <person name="Overmann J."/>
            <person name="Amann R."/>
            <person name="Jetten M.S.M."/>
            <person name="Mascher T."/>
            <person name="Medema M.H."/>
            <person name="Devos D.P."/>
            <person name="Kaster A.-K."/>
            <person name="Ovreas L."/>
            <person name="Rohde M."/>
            <person name="Galperin M.Y."/>
            <person name="Jogler C."/>
        </authorList>
    </citation>
    <scope>NUCLEOTIDE SEQUENCE [LARGE SCALE GENOMIC DNA]</scope>
    <source>
        <strain evidence="8 9">HG66A1</strain>
    </source>
</reference>
<keyword evidence="9" id="KW-1185">Reference proteome</keyword>
<accession>A0A517PRA3</accession>
<evidence type="ECO:0000256" key="7">
    <source>
        <dbReference type="ARBA" id="ARBA00022962"/>
    </source>
</evidence>
<dbReference type="PROSITE" id="PS51273">
    <property type="entry name" value="GATASE_TYPE_1"/>
    <property type="match status" value="1"/>
</dbReference>
<evidence type="ECO:0000313" key="9">
    <source>
        <dbReference type="Proteomes" id="UP000320421"/>
    </source>
</evidence>
<gene>
    <name evidence="8" type="primary">purQ</name>
    <name evidence="8" type="ORF">HG66A1_37060</name>
</gene>
<dbReference type="GO" id="GO:0005737">
    <property type="term" value="C:cytoplasm"/>
    <property type="evidence" value="ECO:0007669"/>
    <property type="project" value="TreeGrafter"/>
</dbReference>
<dbReference type="InterPro" id="IPR010075">
    <property type="entry name" value="PRibForGlyAmidine_synth_PurQ"/>
</dbReference>
<dbReference type="GO" id="GO:0006189">
    <property type="term" value="P:'de novo' IMP biosynthetic process"/>
    <property type="evidence" value="ECO:0007669"/>
    <property type="project" value="InterPro"/>
</dbReference>
<dbReference type="SUPFAM" id="SSF52317">
    <property type="entry name" value="Class I glutamine amidotransferase-like"/>
    <property type="match status" value="1"/>
</dbReference>
<dbReference type="RefSeq" id="WP_145186926.1">
    <property type="nucleotide sequence ID" value="NZ_CP036266.1"/>
</dbReference>
<dbReference type="EMBL" id="CP036266">
    <property type="protein sequence ID" value="QDT21901.1"/>
    <property type="molecule type" value="Genomic_DNA"/>
</dbReference>
<name>A0A517PRA3_9PLAN</name>
<dbReference type="Pfam" id="PF13507">
    <property type="entry name" value="GATase_5"/>
    <property type="match status" value="1"/>
</dbReference>
<dbReference type="GO" id="GO:0016787">
    <property type="term" value="F:hydrolase activity"/>
    <property type="evidence" value="ECO:0007669"/>
    <property type="project" value="UniProtKB-KW"/>
</dbReference>
<evidence type="ECO:0000256" key="5">
    <source>
        <dbReference type="ARBA" id="ARBA00022801"/>
    </source>
</evidence>
<keyword evidence="7" id="KW-0315">Glutamine amidotransferase</keyword>
<organism evidence="8 9">
    <name type="scientific">Gimesia chilikensis</name>
    <dbReference type="NCBI Taxonomy" id="2605989"/>
    <lineage>
        <taxon>Bacteria</taxon>
        <taxon>Pseudomonadati</taxon>
        <taxon>Planctomycetota</taxon>
        <taxon>Planctomycetia</taxon>
        <taxon>Planctomycetales</taxon>
        <taxon>Planctomycetaceae</taxon>
        <taxon>Gimesia</taxon>
    </lineage>
</organism>
<keyword evidence="4" id="KW-0658">Purine biosynthesis</keyword>
<dbReference type="Gene3D" id="3.40.50.880">
    <property type="match status" value="1"/>
</dbReference>
<evidence type="ECO:0000256" key="4">
    <source>
        <dbReference type="ARBA" id="ARBA00022755"/>
    </source>
</evidence>
<evidence type="ECO:0000256" key="6">
    <source>
        <dbReference type="ARBA" id="ARBA00022840"/>
    </source>
</evidence>
<keyword evidence="6" id="KW-0067">ATP-binding</keyword>
<dbReference type="OrthoDB" id="9804441at2"/>
<proteinExistence type="predicted"/>
<dbReference type="PANTHER" id="PTHR10099:SF1">
    <property type="entry name" value="PHOSPHORIBOSYLFORMYLGLYCINAMIDINE SYNTHASE"/>
    <property type="match status" value="1"/>
</dbReference>
<sequence>MSTSPKVCVLRAPGTNCDIETAHAFDLCGAESTRIHLLKLLEKPAQLNDYQILCLPGGFSYGDDVGAGIIFASHLQGQLGEVIGNFLAADKLVLGICNGFQVLLKSGILPGGAASWPPKADQPRDATLTWNNNGKYTSLWVNLGVLAKENVFLKDIDQIELPIAHAEGRIAVSDPSVIENWQANSQIAMCYRETGEAETTIQEEILPYPVNPNGSACNIAALGDPSGRVLGLMPHPERYLFATQHPQWTRLGLEGEGAGIQLFRNAVNYFA</sequence>
<protein>
    <submittedName>
        <fullName evidence="8">Phosphoribosylformylglycinamidine synthase</fullName>
        <ecNumber evidence="8">6.3.5.3</ecNumber>
    </submittedName>
</protein>
<dbReference type="AlphaFoldDB" id="A0A517PRA3"/>
<dbReference type="GO" id="GO:0004642">
    <property type="term" value="F:phosphoribosylformylglycinamidine synthase activity"/>
    <property type="evidence" value="ECO:0007669"/>
    <property type="project" value="UniProtKB-EC"/>
</dbReference>
<dbReference type="PANTHER" id="PTHR10099">
    <property type="entry name" value="PHOSPHORIBOSYLFORMYLGLYCINAMIDINE SYNTHASE"/>
    <property type="match status" value="1"/>
</dbReference>
<keyword evidence="3" id="KW-0547">Nucleotide-binding</keyword>
<dbReference type="SMART" id="SM01211">
    <property type="entry name" value="GATase_5"/>
    <property type="match status" value="1"/>
</dbReference>
<evidence type="ECO:0000313" key="8">
    <source>
        <dbReference type="EMBL" id="QDT21901.1"/>
    </source>
</evidence>
<dbReference type="Proteomes" id="UP000320421">
    <property type="component" value="Chromosome"/>
</dbReference>
<dbReference type="GO" id="GO:0005524">
    <property type="term" value="F:ATP binding"/>
    <property type="evidence" value="ECO:0007669"/>
    <property type="project" value="UniProtKB-KW"/>
</dbReference>
<dbReference type="PIRSF" id="PIRSF001586">
    <property type="entry name" value="FGAM_synth_I"/>
    <property type="match status" value="1"/>
</dbReference>
<evidence type="ECO:0000256" key="2">
    <source>
        <dbReference type="ARBA" id="ARBA00022598"/>
    </source>
</evidence>
<dbReference type="InterPro" id="IPR029062">
    <property type="entry name" value="Class_I_gatase-like"/>
</dbReference>